<evidence type="ECO:0000313" key="8">
    <source>
        <dbReference type="Proteomes" id="UP001596492"/>
    </source>
</evidence>
<accession>A0ABW2IL86</accession>
<dbReference type="Proteomes" id="UP001596492">
    <property type="component" value="Unassembled WGS sequence"/>
</dbReference>
<comment type="caution">
    <text evidence="7">The sequence shown here is derived from an EMBL/GenBank/DDBJ whole genome shotgun (WGS) entry which is preliminary data.</text>
</comment>
<feature type="transmembrane region" description="Helical" evidence="5">
    <location>
        <begin position="234"/>
        <end position="257"/>
    </location>
</feature>
<keyword evidence="3 5" id="KW-1133">Transmembrane helix</keyword>
<dbReference type="GO" id="GO:0016874">
    <property type="term" value="F:ligase activity"/>
    <property type="evidence" value="ECO:0007669"/>
    <property type="project" value="UniProtKB-KW"/>
</dbReference>
<protein>
    <submittedName>
        <fullName evidence="7">O-antigen ligase family protein</fullName>
    </submittedName>
</protein>
<dbReference type="Pfam" id="PF04932">
    <property type="entry name" value="Wzy_C"/>
    <property type="match status" value="1"/>
</dbReference>
<evidence type="ECO:0000256" key="1">
    <source>
        <dbReference type="ARBA" id="ARBA00004141"/>
    </source>
</evidence>
<feature type="transmembrane region" description="Helical" evidence="5">
    <location>
        <begin position="356"/>
        <end position="376"/>
    </location>
</feature>
<feature type="transmembrane region" description="Helical" evidence="5">
    <location>
        <begin position="154"/>
        <end position="175"/>
    </location>
</feature>
<reference evidence="8" key="1">
    <citation type="journal article" date="2019" name="Int. J. Syst. Evol. Microbiol.">
        <title>The Global Catalogue of Microorganisms (GCM) 10K type strain sequencing project: providing services to taxonomists for standard genome sequencing and annotation.</title>
        <authorList>
            <consortium name="The Broad Institute Genomics Platform"/>
            <consortium name="The Broad Institute Genome Sequencing Center for Infectious Disease"/>
            <person name="Wu L."/>
            <person name="Ma J."/>
        </authorList>
    </citation>
    <scope>NUCLEOTIDE SEQUENCE [LARGE SCALE GENOMIC DNA]</scope>
    <source>
        <strain evidence="8">CCUG 51308</strain>
    </source>
</reference>
<feature type="transmembrane region" description="Helical" evidence="5">
    <location>
        <begin position="44"/>
        <end position="66"/>
    </location>
</feature>
<gene>
    <name evidence="7" type="ORF">ACFQS8_08290</name>
</gene>
<feature type="transmembrane region" description="Helical" evidence="5">
    <location>
        <begin position="208"/>
        <end position="227"/>
    </location>
</feature>
<feature type="transmembrane region" description="Helical" evidence="5">
    <location>
        <begin position="6"/>
        <end position="37"/>
    </location>
</feature>
<evidence type="ECO:0000256" key="5">
    <source>
        <dbReference type="SAM" id="Phobius"/>
    </source>
</evidence>
<feature type="transmembrane region" description="Helical" evidence="5">
    <location>
        <begin position="324"/>
        <end position="344"/>
    </location>
</feature>
<dbReference type="EMBL" id="JBHTBR010000004">
    <property type="protein sequence ID" value="MFC7291611.1"/>
    <property type="molecule type" value="Genomic_DNA"/>
</dbReference>
<keyword evidence="8" id="KW-1185">Reference proteome</keyword>
<sequence>MSAIPWLFAAIVWLPVSFAGALGFVPLVGIIGISALFCKKELQFYPYIGVLIVAIIYAAITSLWSPYTTPLVDINFAKGDFNVRSAVLRIALIAIFGGIALAGVQKIASKPSQWAINTLIVSLVLQGLSLVIIMHNREAVYDLFEPLITDEASAILNLSRNATTFGIGAIILMSLIHNSKQYLGAFRGLVSAVFCFSTAYYLNSLSATAAAVAIVIAWLFMFLPQVCGKYTFRVIGYGTGVFVILSPVIFSVLIAVLGDRKEALELSFLWRVEIWSDVIRQTSDAPIWGRGLDALRTFDAVFQEGVWKGERIIPWHAHNMFLHIWVETGYVGVCLVALAVFLLGRRLPAPSEIGPNAASAACGLWAGCLAICTFSFSLWNDWWWALVVVAVGFVILLRNAWVDE</sequence>
<dbReference type="InterPro" id="IPR051533">
    <property type="entry name" value="WaaL-like"/>
</dbReference>
<evidence type="ECO:0000256" key="3">
    <source>
        <dbReference type="ARBA" id="ARBA00022989"/>
    </source>
</evidence>
<feature type="transmembrane region" description="Helical" evidence="5">
    <location>
        <begin position="86"/>
        <end position="104"/>
    </location>
</feature>
<dbReference type="RefSeq" id="WP_382166849.1">
    <property type="nucleotide sequence ID" value="NZ_JBHTBR010000004.1"/>
</dbReference>
<evidence type="ECO:0000259" key="6">
    <source>
        <dbReference type="Pfam" id="PF04932"/>
    </source>
</evidence>
<evidence type="ECO:0000256" key="2">
    <source>
        <dbReference type="ARBA" id="ARBA00022692"/>
    </source>
</evidence>
<feature type="transmembrane region" description="Helical" evidence="5">
    <location>
        <begin position="182"/>
        <end position="202"/>
    </location>
</feature>
<feature type="transmembrane region" description="Helical" evidence="5">
    <location>
        <begin position="382"/>
        <end position="401"/>
    </location>
</feature>
<keyword evidence="2 5" id="KW-0812">Transmembrane</keyword>
<dbReference type="InterPro" id="IPR007016">
    <property type="entry name" value="O-antigen_ligase-rel_domated"/>
</dbReference>
<feature type="domain" description="O-antigen ligase-related" evidence="6">
    <location>
        <begin position="191"/>
        <end position="336"/>
    </location>
</feature>
<proteinExistence type="predicted"/>
<feature type="transmembrane region" description="Helical" evidence="5">
    <location>
        <begin position="116"/>
        <end position="134"/>
    </location>
</feature>
<evidence type="ECO:0000313" key="7">
    <source>
        <dbReference type="EMBL" id="MFC7291611.1"/>
    </source>
</evidence>
<keyword evidence="4 5" id="KW-0472">Membrane</keyword>
<keyword evidence="7" id="KW-0436">Ligase</keyword>
<name>A0ABW2IL86_9PROT</name>
<dbReference type="PANTHER" id="PTHR37422:SF13">
    <property type="entry name" value="LIPOPOLYSACCHARIDE BIOSYNTHESIS PROTEIN PA4999-RELATED"/>
    <property type="match status" value="1"/>
</dbReference>
<dbReference type="PANTHER" id="PTHR37422">
    <property type="entry name" value="TEICHURONIC ACID BIOSYNTHESIS PROTEIN TUAE"/>
    <property type="match status" value="1"/>
</dbReference>
<comment type="subcellular location">
    <subcellularLocation>
        <location evidence="1">Membrane</location>
        <topology evidence="1">Multi-pass membrane protein</topology>
    </subcellularLocation>
</comment>
<evidence type="ECO:0000256" key="4">
    <source>
        <dbReference type="ARBA" id="ARBA00023136"/>
    </source>
</evidence>
<organism evidence="7 8">
    <name type="scientific">Hirschia litorea</name>
    <dbReference type="NCBI Taxonomy" id="1199156"/>
    <lineage>
        <taxon>Bacteria</taxon>
        <taxon>Pseudomonadati</taxon>
        <taxon>Pseudomonadota</taxon>
        <taxon>Alphaproteobacteria</taxon>
        <taxon>Hyphomonadales</taxon>
        <taxon>Hyphomonadaceae</taxon>
        <taxon>Hirschia</taxon>
    </lineage>
</organism>